<name>S3JTM6_9ENTR</name>
<dbReference type="AlphaFoldDB" id="S3JTM6"/>
<dbReference type="Proteomes" id="UP000014585">
    <property type="component" value="Unassembled WGS sequence"/>
</dbReference>
<dbReference type="STRING" id="566551.HMPREF0201_02862"/>
<evidence type="ECO:0000313" key="2">
    <source>
        <dbReference type="Proteomes" id="UP000014585"/>
    </source>
</evidence>
<protein>
    <submittedName>
        <fullName evidence="1">Uncharacterized protein</fullName>
    </submittedName>
</protein>
<accession>S3JTM6</accession>
<sequence length="49" mass="5362">MGFVFHAVSKAALWRRVGAANTLSEWPGCTISNAYPASGFMPCKSLWLM</sequence>
<dbReference type="EMBL" id="ATDT01000023">
    <property type="protein sequence ID" value="EPF16499.1"/>
    <property type="molecule type" value="Genomic_DNA"/>
</dbReference>
<proteinExistence type="predicted"/>
<comment type="caution">
    <text evidence="1">The sequence shown here is derived from an EMBL/GenBank/DDBJ whole genome shotgun (WGS) entry which is preliminary data.</text>
</comment>
<organism evidence="1 2">
    <name type="scientific">Cedecea davisae DSM 4568</name>
    <dbReference type="NCBI Taxonomy" id="566551"/>
    <lineage>
        <taxon>Bacteria</taxon>
        <taxon>Pseudomonadati</taxon>
        <taxon>Pseudomonadota</taxon>
        <taxon>Gammaproteobacteria</taxon>
        <taxon>Enterobacterales</taxon>
        <taxon>Enterobacteriaceae</taxon>
        <taxon>Cedecea</taxon>
    </lineage>
</organism>
<dbReference type="HOGENOM" id="CLU_3133712_0_0_6"/>
<evidence type="ECO:0000313" key="1">
    <source>
        <dbReference type="EMBL" id="EPF16499.1"/>
    </source>
</evidence>
<reference evidence="1 2" key="1">
    <citation type="submission" date="2013-04" db="EMBL/GenBank/DDBJ databases">
        <authorList>
            <person name="Weinstock G."/>
            <person name="Sodergren E."/>
            <person name="Lobos E.A."/>
            <person name="Fulton L."/>
            <person name="Fulton R."/>
            <person name="Courtney L."/>
            <person name="Fronick C."/>
            <person name="O'Laughlin M."/>
            <person name="Godfrey J."/>
            <person name="Wilson R.M."/>
            <person name="Miner T."/>
            <person name="Farmer C."/>
            <person name="Delehaunty K."/>
            <person name="Cordes M."/>
            <person name="Minx P."/>
            <person name="Tomlinson C."/>
            <person name="Chen J."/>
            <person name="Wollam A."/>
            <person name="Pepin K.H."/>
            <person name="Palsikar V.B."/>
            <person name="Zhang X."/>
            <person name="Suruliraj S."/>
            <person name="Perna N.T."/>
            <person name="Plunkett G."/>
            <person name="Warren W."/>
            <person name="Mitreva M."/>
            <person name="Mardis E.R."/>
            <person name="Wilson R.K."/>
        </authorList>
    </citation>
    <scope>NUCLEOTIDE SEQUENCE [LARGE SCALE GENOMIC DNA]</scope>
    <source>
        <strain evidence="1 2">DSM 4568</strain>
    </source>
</reference>
<gene>
    <name evidence="1" type="ORF">HMPREF0201_02862</name>
</gene>